<dbReference type="AlphaFoldDB" id="A0A915EUN5"/>
<organism evidence="1 2">
    <name type="scientific">Ditylenchus dipsaci</name>
    <dbReference type="NCBI Taxonomy" id="166011"/>
    <lineage>
        <taxon>Eukaryota</taxon>
        <taxon>Metazoa</taxon>
        <taxon>Ecdysozoa</taxon>
        <taxon>Nematoda</taxon>
        <taxon>Chromadorea</taxon>
        <taxon>Rhabditida</taxon>
        <taxon>Tylenchina</taxon>
        <taxon>Tylenchomorpha</taxon>
        <taxon>Sphaerularioidea</taxon>
        <taxon>Anguinidae</taxon>
        <taxon>Anguininae</taxon>
        <taxon>Ditylenchus</taxon>
    </lineage>
</organism>
<accession>A0A915EUN5</accession>
<name>A0A915EUN5_9BILA</name>
<dbReference type="Proteomes" id="UP000887574">
    <property type="component" value="Unplaced"/>
</dbReference>
<dbReference type="WBParaSite" id="jg946">
    <property type="protein sequence ID" value="jg946"/>
    <property type="gene ID" value="jg946"/>
</dbReference>
<keyword evidence="1" id="KW-1185">Reference proteome</keyword>
<evidence type="ECO:0000313" key="1">
    <source>
        <dbReference type="Proteomes" id="UP000887574"/>
    </source>
</evidence>
<evidence type="ECO:0000313" key="2">
    <source>
        <dbReference type="WBParaSite" id="jg946"/>
    </source>
</evidence>
<protein>
    <submittedName>
        <fullName evidence="2">Uncharacterized protein</fullName>
    </submittedName>
</protein>
<sequence>MEDQYPATSLYLSMPLSCTSTSKSVVSRLDHRLKYLCSSFSQRVLHLRLQLYDELSFRSVFTVVWKKLGPN</sequence>
<proteinExistence type="predicted"/>
<reference evidence="2" key="1">
    <citation type="submission" date="2022-11" db="UniProtKB">
        <authorList>
            <consortium name="WormBaseParasite"/>
        </authorList>
    </citation>
    <scope>IDENTIFICATION</scope>
</reference>